<evidence type="ECO:0000256" key="1">
    <source>
        <dbReference type="SAM" id="MobiDB-lite"/>
    </source>
</evidence>
<dbReference type="EMBL" id="ML179075">
    <property type="protein sequence ID" value="THV02640.1"/>
    <property type="molecule type" value="Genomic_DNA"/>
</dbReference>
<proteinExistence type="predicted"/>
<feature type="non-terminal residue" evidence="2">
    <location>
        <position position="293"/>
    </location>
</feature>
<evidence type="ECO:0000313" key="3">
    <source>
        <dbReference type="Proteomes" id="UP000297245"/>
    </source>
</evidence>
<feature type="compositionally biased region" description="Low complexity" evidence="1">
    <location>
        <begin position="50"/>
        <end position="59"/>
    </location>
</feature>
<protein>
    <recommendedName>
        <fullName evidence="4">BTB domain-containing protein</fullName>
    </recommendedName>
</protein>
<dbReference type="AlphaFoldDB" id="A0A4S8MIR3"/>
<feature type="region of interest" description="Disordered" evidence="1">
    <location>
        <begin position="46"/>
        <end position="73"/>
    </location>
</feature>
<accession>A0A4S8MIR3</accession>
<feature type="non-terminal residue" evidence="2">
    <location>
        <position position="1"/>
    </location>
</feature>
<dbReference type="Proteomes" id="UP000297245">
    <property type="component" value="Unassembled WGS sequence"/>
</dbReference>
<evidence type="ECO:0000313" key="2">
    <source>
        <dbReference type="EMBL" id="THV02640.1"/>
    </source>
</evidence>
<sequence length="293" mass="32735">YHPLFNSSETDIILSSSDNLWYRVHSYTLRNTSGFFRAMFSLPQPRRSESSSQSTSGSSVDDHSSASEPAVDPSQQLPLLSCCDVIERVLSLSEMWDAPGPISFIRMGITNPTLLAIEPVRIYAIACHFGWTEARELAAQHTLTLDLLGEEEEQRTEPTNDPINTLLNLRKRRVDTFRMLLNSPVRFSAGNTPDYLCARCGVTQLDNRSWRQMKDALMLEIERRPLGDEILGKAVKGLGGTDPVNLGVVSWPEARPCWEAQCTKEGCGGLNYDRVATLRQIAYCIDALPLQVD</sequence>
<reference evidence="2 3" key="1">
    <citation type="journal article" date="2019" name="Nat. Ecol. Evol.">
        <title>Megaphylogeny resolves global patterns of mushroom evolution.</title>
        <authorList>
            <person name="Varga T."/>
            <person name="Krizsan K."/>
            <person name="Foldi C."/>
            <person name="Dima B."/>
            <person name="Sanchez-Garcia M."/>
            <person name="Sanchez-Ramirez S."/>
            <person name="Szollosi G.J."/>
            <person name="Szarkandi J.G."/>
            <person name="Papp V."/>
            <person name="Albert L."/>
            <person name="Andreopoulos W."/>
            <person name="Angelini C."/>
            <person name="Antonin V."/>
            <person name="Barry K.W."/>
            <person name="Bougher N.L."/>
            <person name="Buchanan P."/>
            <person name="Buyck B."/>
            <person name="Bense V."/>
            <person name="Catcheside P."/>
            <person name="Chovatia M."/>
            <person name="Cooper J."/>
            <person name="Damon W."/>
            <person name="Desjardin D."/>
            <person name="Finy P."/>
            <person name="Geml J."/>
            <person name="Haridas S."/>
            <person name="Hughes K."/>
            <person name="Justo A."/>
            <person name="Karasinski D."/>
            <person name="Kautmanova I."/>
            <person name="Kiss B."/>
            <person name="Kocsube S."/>
            <person name="Kotiranta H."/>
            <person name="LaButti K.M."/>
            <person name="Lechner B.E."/>
            <person name="Liimatainen K."/>
            <person name="Lipzen A."/>
            <person name="Lukacs Z."/>
            <person name="Mihaltcheva S."/>
            <person name="Morgado L.N."/>
            <person name="Niskanen T."/>
            <person name="Noordeloos M.E."/>
            <person name="Ohm R.A."/>
            <person name="Ortiz-Santana B."/>
            <person name="Ovrebo C."/>
            <person name="Racz N."/>
            <person name="Riley R."/>
            <person name="Savchenko A."/>
            <person name="Shiryaev A."/>
            <person name="Soop K."/>
            <person name="Spirin V."/>
            <person name="Szebenyi C."/>
            <person name="Tomsovsky M."/>
            <person name="Tulloss R.E."/>
            <person name="Uehling J."/>
            <person name="Grigoriev I.V."/>
            <person name="Vagvolgyi C."/>
            <person name="Papp T."/>
            <person name="Martin F.M."/>
            <person name="Miettinen O."/>
            <person name="Hibbett D.S."/>
            <person name="Nagy L.G."/>
        </authorList>
    </citation>
    <scope>NUCLEOTIDE SEQUENCE [LARGE SCALE GENOMIC DNA]</scope>
    <source>
        <strain evidence="2 3">CBS 962.96</strain>
    </source>
</reference>
<keyword evidence="3" id="KW-1185">Reference proteome</keyword>
<organism evidence="2 3">
    <name type="scientific">Dendrothele bispora (strain CBS 962.96)</name>
    <dbReference type="NCBI Taxonomy" id="1314807"/>
    <lineage>
        <taxon>Eukaryota</taxon>
        <taxon>Fungi</taxon>
        <taxon>Dikarya</taxon>
        <taxon>Basidiomycota</taxon>
        <taxon>Agaricomycotina</taxon>
        <taxon>Agaricomycetes</taxon>
        <taxon>Agaricomycetidae</taxon>
        <taxon>Agaricales</taxon>
        <taxon>Agaricales incertae sedis</taxon>
        <taxon>Dendrothele</taxon>
    </lineage>
</organism>
<gene>
    <name evidence="2" type="ORF">K435DRAFT_582463</name>
</gene>
<name>A0A4S8MIR3_DENBC</name>
<evidence type="ECO:0008006" key="4">
    <source>
        <dbReference type="Google" id="ProtNLM"/>
    </source>
</evidence>
<dbReference type="OrthoDB" id="3238622at2759"/>